<name>A0ABQ4C037_9ACTN</name>
<dbReference type="InterPro" id="IPR041664">
    <property type="entry name" value="AAA_16"/>
</dbReference>
<evidence type="ECO:0000313" key="6">
    <source>
        <dbReference type="Proteomes" id="UP000624325"/>
    </source>
</evidence>
<feature type="compositionally biased region" description="Low complexity" evidence="3">
    <location>
        <begin position="699"/>
        <end position="715"/>
    </location>
</feature>
<organism evidence="5 6">
    <name type="scientific">Asanoa iriomotensis</name>
    <dbReference type="NCBI Taxonomy" id="234613"/>
    <lineage>
        <taxon>Bacteria</taxon>
        <taxon>Bacillati</taxon>
        <taxon>Actinomycetota</taxon>
        <taxon>Actinomycetes</taxon>
        <taxon>Micromonosporales</taxon>
        <taxon>Micromonosporaceae</taxon>
        <taxon>Asanoa</taxon>
    </lineage>
</organism>
<protein>
    <recommendedName>
        <fullName evidence="4">Orc1-like AAA ATPase domain-containing protein</fullName>
    </recommendedName>
</protein>
<accession>A0ABQ4C037</accession>
<dbReference type="RefSeq" id="WP_203701580.1">
    <property type="nucleotide sequence ID" value="NZ_BAAALU010000010.1"/>
</dbReference>
<evidence type="ECO:0000256" key="1">
    <source>
        <dbReference type="ARBA" id="ARBA00022741"/>
    </source>
</evidence>
<keyword evidence="2" id="KW-0067">ATP-binding</keyword>
<comment type="caution">
    <text evidence="5">The sequence shown here is derived from an EMBL/GenBank/DDBJ whole genome shotgun (WGS) entry which is preliminary data.</text>
</comment>
<evidence type="ECO:0000256" key="3">
    <source>
        <dbReference type="SAM" id="MobiDB-lite"/>
    </source>
</evidence>
<dbReference type="Pfam" id="PF13191">
    <property type="entry name" value="AAA_16"/>
    <property type="match status" value="1"/>
</dbReference>
<keyword evidence="6" id="KW-1185">Reference proteome</keyword>
<proteinExistence type="predicted"/>
<sequence>MLIGRDDESGAIYQALDAAAGERGGALVLRGEAGIGKSTLLDFAVTEATNRGMTVVSTAGVQAEVDVPYAGLHRLLRGSEVGRRAIEAPDVPPLRVAVTILELFSEADSPTLVAVEDAHWLDKSTWDVLTFVARRIHSDPVLMLMTAREGAVLDQRIVAAGLPELPVGPLSTDAAGALLHRIAPDLPAALRDRVLDESAGNPLGIVELGRAATRSGAGALLPSTLPLSTRLERTFDALVAELPAPTRTLLLVAALNDGDSLDETLAASGKIDASAMEPGGAPATADDVAPALDARLVRVDESFRLSFRHSLLRSAIAGGATPARRRAAHAALAEVITAEPDRRVWHRAAAATKPDEKLAAELAEMAIRAGRRQAASTAVAALERAAALSEDPHQRSSRMLSAAEMAAEQGDAVTVRQLLLEVESRHLRPSEQARLSWARETFLESGWSGTSKLASYAQIIDTMRRDGDVTLAMDSLLSISVRFFWSGADPQTRALYLTTAERMDVPDLDPRLVATIAVVAPETHGAVALDRMRRLRERVDVSPTEQHWLGFAASVLGDHGLALEFLAGAASGVRPQGRLGVLAQVLLVQAFSASYQCDTEAALTAATEARTLAAETGQVLWAVAADMARGARRRCAATGRRPGSWRTPPRARCSRPGCSRSCRWCSTSGASTRSSTAATRMPTSTCGVASIRPIRCSTRRCGSSSSASWPRPDSAAGARPRSAR</sequence>
<feature type="domain" description="Orc1-like AAA ATPase" evidence="4">
    <location>
        <begin position="2"/>
        <end position="143"/>
    </location>
</feature>
<dbReference type="EMBL" id="BONC01000009">
    <property type="protein sequence ID" value="GIF55781.1"/>
    <property type="molecule type" value="Genomic_DNA"/>
</dbReference>
<dbReference type="InterPro" id="IPR027417">
    <property type="entry name" value="P-loop_NTPase"/>
</dbReference>
<keyword evidence="1" id="KW-0547">Nucleotide-binding</keyword>
<dbReference type="SUPFAM" id="SSF52540">
    <property type="entry name" value="P-loop containing nucleoside triphosphate hydrolases"/>
    <property type="match status" value="1"/>
</dbReference>
<evidence type="ECO:0000313" key="5">
    <source>
        <dbReference type="EMBL" id="GIF55781.1"/>
    </source>
</evidence>
<gene>
    <name evidence="5" type="ORF">Air01nite_18760</name>
</gene>
<dbReference type="PANTHER" id="PTHR16305:SF35">
    <property type="entry name" value="TRANSCRIPTIONAL ACTIVATOR DOMAIN"/>
    <property type="match status" value="1"/>
</dbReference>
<reference evidence="5 6" key="1">
    <citation type="submission" date="2021-01" db="EMBL/GenBank/DDBJ databases">
        <title>Whole genome shotgun sequence of Asanoa iriomotensis NBRC 100142.</title>
        <authorList>
            <person name="Komaki H."/>
            <person name="Tamura T."/>
        </authorList>
    </citation>
    <scope>NUCLEOTIDE SEQUENCE [LARGE SCALE GENOMIC DNA]</scope>
    <source>
        <strain evidence="5 6">NBRC 100142</strain>
    </source>
</reference>
<dbReference type="PANTHER" id="PTHR16305">
    <property type="entry name" value="TESTICULAR SOLUBLE ADENYLYL CYCLASE"/>
    <property type="match status" value="1"/>
</dbReference>
<evidence type="ECO:0000256" key="2">
    <source>
        <dbReference type="ARBA" id="ARBA00022840"/>
    </source>
</evidence>
<feature type="region of interest" description="Disordered" evidence="3">
    <location>
        <begin position="699"/>
        <end position="724"/>
    </location>
</feature>
<evidence type="ECO:0000259" key="4">
    <source>
        <dbReference type="Pfam" id="PF13191"/>
    </source>
</evidence>
<dbReference type="Proteomes" id="UP000624325">
    <property type="component" value="Unassembled WGS sequence"/>
</dbReference>